<comment type="caution">
    <text evidence="3">The sequence shown here is derived from an EMBL/GenBank/DDBJ whole genome shotgun (WGS) entry which is preliminary data.</text>
</comment>
<keyword evidence="1" id="KW-0472">Membrane</keyword>
<dbReference type="Pfam" id="PF01345">
    <property type="entry name" value="DUF11"/>
    <property type="match status" value="1"/>
</dbReference>
<evidence type="ECO:0000313" key="3">
    <source>
        <dbReference type="EMBL" id="KKU32802.1"/>
    </source>
</evidence>
<sequence length="450" mass="45266">MALVVVGAVYISYRLSTGQGIVPTAPGSIPRAAGCKEECPGSDGVLRNCTPPEADGSSEDSICTYAGRVAACGGTDFCCPSAGGKWTKDMTKCPTTTPGVECATCTSDINCGTGLKCDTEDGRCKKTDGISVCYSGSTACTVTTTSVCVATATITCSPDCSTECGKAASTISTCTNSCGVATTKSCAATSVCADAISVTKKAYQNDSGNSAGRYTYTTEIDAVSKNQIFVYAIAITNTGAVDATGVTIADTLDGEHQDLLTLMDASAGCSYTPANSLMSCKGLTIKAGQTATFGFRVKVSDGATNGFSVKNVAVVGAGGTTFEASNDLIVSTVVGCNHTCTADSECTTGLSCDSVTSKCRKEACLDADNCVCPQVTAAPTARPTARATATQPAAAQPTEFVETPITVAPTVYVAAAQPTVLPDAGILDFPGVAAFGGGLLLAVIGILLAL</sequence>
<keyword evidence="1" id="KW-0812">Transmembrane</keyword>
<dbReference type="AlphaFoldDB" id="A0A0G1PJD8"/>
<name>A0A0G1PJD8_9BACT</name>
<reference evidence="3 4" key="1">
    <citation type="journal article" date="2015" name="Nature">
        <title>rRNA introns, odd ribosomes, and small enigmatic genomes across a large radiation of phyla.</title>
        <authorList>
            <person name="Brown C.T."/>
            <person name="Hug L.A."/>
            <person name="Thomas B.C."/>
            <person name="Sharon I."/>
            <person name="Castelle C.J."/>
            <person name="Singh A."/>
            <person name="Wilkins M.J."/>
            <person name="Williams K.H."/>
            <person name="Banfield J.F."/>
        </authorList>
    </citation>
    <scope>NUCLEOTIDE SEQUENCE [LARGE SCALE GENOMIC DNA]</scope>
</reference>
<organism evidence="3 4">
    <name type="scientific">Candidatus Collierbacteria bacterium GW2011_GWA2_46_26</name>
    <dbReference type="NCBI Taxonomy" id="1618381"/>
    <lineage>
        <taxon>Bacteria</taxon>
        <taxon>Candidatus Collieribacteriota</taxon>
    </lineage>
</organism>
<dbReference type="Proteomes" id="UP000034794">
    <property type="component" value="Unassembled WGS sequence"/>
</dbReference>
<gene>
    <name evidence="3" type="ORF">UX47_C0007G0046</name>
</gene>
<keyword evidence="1" id="KW-1133">Transmembrane helix</keyword>
<accession>A0A0G1PJD8</accession>
<dbReference type="EMBL" id="LCMI01000007">
    <property type="protein sequence ID" value="KKU32802.1"/>
    <property type="molecule type" value="Genomic_DNA"/>
</dbReference>
<protein>
    <recommendedName>
        <fullName evidence="2">DUF11 domain-containing protein</fullName>
    </recommendedName>
</protein>
<proteinExistence type="predicted"/>
<evidence type="ECO:0000313" key="4">
    <source>
        <dbReference type="Proteomes" id="UP000034794"/>
    </source>
</evidence>
<dbReference type="InterPro" id="IPR001434">
    <property type="entry name" value="OmcB-like_DUF11"/>
</dbReference>
<evidence type="ECO:0000259" key="2">
    <source>
        <dbReference type="Pfam" id="PF01345"/>
    </source>
</evidence>
<feature type="domain" description="DUF11" evidence="2">
    <location>
        <begin position="217"/>
        <end position="325"/>
    </location>
</feature>
<evidence type="ECO:0000256" key="1">
    <source>
        <dbReference type="SAM" id="Phobius"/>
    </source>
</evidence>
<feature type="transmembrane region" description="Helical" evidence="1">
    <location>
        <begin position="429"/>
        <end position="449"/>
    </location>
</feature>